<dbReference type="Gene3D" id="3.40.50.720">
    <property type="entry name" value="NAD(P)-binding Rossmann-like Domain"/>
    <property type="match status" value="1"/>
</dbReference>
<reference evidence="5" key="1">
    <citation type="journal article" date="2019" name="Int. J. Syst. Evol. Microbiol.">
        <title>The Global Catalogue of Microorganisms (GCM) 10K type strain sequencing project: providing services to taxonomists for standard genome sequencing and annotation.</title>
        <authorList>
            <consortium name="The Broad Institute Genomics Platform"/>
            <consortium name="The Broad Institute Genome Sequencing Center for Infectious Disease"/>
            <person name="Wu L."/>
            <person name="Ma J."/>
        </authorList>
    </citation>
    <scope>NUCLEOTIDE SEQUENCE [LARGE SCALE GENOMIC DNA]</scope>
    <source>
        <strain evidence="5">JCM 4816</strain>
    </source>
</reference>
<dbReference type="InterPro" id="IPR036291">
    <property type="entry name" value="NAD(P)-bd_dom_sf"/>
</dbReference>
<dbReference type="Proteomes" id="UP001501455">
    <property type="component" value="Unassembled WGS sequence"/>
</dbReference>
<dbReference type="CDD" id="cd08860">
    <property type="entry name" value="TcmN_ARO-CYC_like"/>
    <property type="match status" value="1"/>
</dbReference>
<dbReference type="Pfam" id="PF13561">
    <property type="entry name" value="adh_short_C2"/>
    <property type="match status" value="1"/>
</dbReference>
<dbReference type="Gene3D" id="3.30.530.20">
    <property type="match status" value="1"/>
</dbReference>
<dbReference type="EMBL" id="BAAAXF010000060">
    <property type="protein sequence ID" value="GAA3501776.1"/>
    <property type="molecule type" value="Genomic_DNA"/>
</dbReference>
<dbReference type="CDD" id="cd05233">
    <property type="entry name" value="SDR_c"/>
    <property type="match status" value="1"/>
</dbReference>
<dbReference type="PRINTS" id="PR00081">
    <property type="entry name" value="GDHRDH"/>
</dbReference>
<dbReference type="SUPFAM" id="SSF55961">
    <property type="entry name" value="Bet v1-like"/>
    <property type="match status" value="1"/>
</dbReference>
<dbReference type="PANTHER" id="PTHR43639:SF1">
    <property type="entry name" value="SHORT-CHAIN DEHYDROGENASE_REDUCTASE FAMILY PROTEIN"/>
    <property type="match status" value="1"/>
</dbReference>
<dbReference type="InterPro" id="IPR023393">
    <property type="entry name" value="START-like_dom_sf"/>
</dbReference>
<dbReference type="PANTHER" id="PTHR43639">
    <property type="entry name" value="OXIDOREDUCTASE, SHORT-CHAIN DEHYDROGENASE/REDUCTASE FAMILY (AFU_ORTHOLOGUE AFUA_5G02870)"/>
    <property type="match status" value="1"/>
</dbReference>
<evidence type="ECO:0000256" key="1">
    <source>
        <dbReference type="ARBA" id="ARBA00006484"/>
    </source>
</evidence>
<comment type="similarity">
    <text evidence="1">Belongs to the short-chain dehydrogenases/reductases (SDR) family.</text>
</comment>
<dbReference type="InterPro" id="IPR005031">
    <property type="entry name" value="COQ10_START"/>
</dbReference>
<evidence type="ECO:0000256" key="2">
    <source>
        <dbReference type="ARBA" id="ARBA00023002"/>
    </source>
</evidence>
<keyword evidence="5" id="KW-1185">Reference proteome</keyword>
<proteinExistence type="inferred from homology"/>
<name>A0ABP6U649_9ACTN</name>
<organism evidence="4 5">
    <name type="scientific">Streptomyces prasinosporus</name>
    <dbReference type="NCBI Taxonomy" id="68256"/>
    <lineage>
        <taxon>Bacteria</taxon>
        <taxon>Bacillati</taxon>
        <taxon>Actinomycetota</taxon>
        <taxon>Actinomycetes</taxon>
        <taxon>Kitasatosporales</taxon>
        <taxon>Streptomycetaceae</taxon>
        <taxon>Streptomyces</taxon>
        <taxon>Streptomyces albogriseolus group</taxon>
    </lineage>
</organism>
<accession>A0ABP6U649</accession>
<sequence>MAGHTDNAIVIDAPMDLVWSMTNDVSSWPRLFDEYASAEILRRDGDTVTFRLALRPDGTGKVWSWVSERTADATTRTVTARRVETGPFAHMNIRWEYVQQPDGVRMRWVQDFAMKPGAPLDDAGMTDRLNRNTLVQMRLIKRKAEAAARADRQLAGRRILVTGGTRGIGRGIVLAAARAGAHVATCYRSPGEAVATLEHELARTPGKHLVVRADAGDPEDVDRLLAESAAGLGGLDAVVNNAGAYRPRPYLELDDAEWAATLQGNLGAAHLVTRRAAPLLGAGASIVHIGSTVAFIGMAGGVHYTAVKAALVGMTRSLAREFGPQGIRVNTVSPGRIATEALEDLPAEAAEQQRRAVSSFTALGRFGTVDELAQVVLFLTSDHASYMTGQNIHVDGCV</sequence>
<keyword evidence="2" id="KW-0560">Oxidoreductase</keyword>
<dbReference type="Pfam" id="PF03364">
    <property type="entry name" value="Polyketide_cyc"/>
    <property type="match status" value="1"/>
</dbReference>
<comment type="caution">
    <text evidence="4">The sequence shown here is derived from an EMBL/GenBank/DDBJ whole genome shotgun (WGS) entry which is preliminary data.</text>
</comment>
<protein>
    <recommendedName>
        <fullName evidence="3">Coenzyme Q-binding protein COQ10 START domain-containing protein</fullName>
    </recommendedName>
</protein>
<dbReference type="InterPro" id="IPR002347">
    <property type="entry name" value="SDR_fam"/>
</dbReference>
<evidence type="ECO:0000259" key="3">
    <source>
        <dbReference type="Pfam" id="PF03364"/>
    </source>
</evidence>
<gene>
    <name evidence="4" type="ORF">GCM10019016_088830</name>
</gene>
<feature type="domain" description="Coenzyme Q-binding protein COQ10 START" evidence="3">
    <location>
        <begin position="11"/>
        <end position="122"/>
    </location>
</feature>
<evidence type="ECO:0000313" key="5">
    <source>
        <dbReference type="Proteomes" id="UP001501455"/>
    </source>
</evidence>
<dbReference type="SUPFAM" id="SSF51735">
    <property type="entry name" value="NAD(P)-binding Rossmann-fold domains"/>
    <property type="match status" value="1"/>
</dbReference>
<dbReference type="PRINTS" id="PR00080">
    <property type="entry name" value="SDRFAMILY"/>
</dbReference>
<evidence type="ECO:0000313" key="4">
    <source>
        <dbReference type="EMBL" id="GAA3501776.1"/>
    </source>
</evidence>